<dbReference type="InterPro" id="IPR045329">
    <property type="entry name" value="LZTS"/>
</dbReference>
<feature type="region of interest" description="Disordered" evidence="5">
    <location>
        <begin position="173"/>
        <end position="239"/>
    </location>
</feature>
<organism evidence="6 7">
    <name type="scientific">Cebus imitator</name>
    <name type="common">Panamanian white-faced capuchin</name>
    <name type="synonym">Cebus capucinus imitator</name>
    <dbReference type="NCBI Taxonomy" id="2715852"/>
    <lineage>
        <taxon>Eukaryota</taxon>
        <taxon>Metazoa</taxon>
        <taxon>Chordata</taxon>
        <taxon>Craniata</taxon>
        <taxon>Vertebrata</taxon>
        <taxon>Euteleostomi</taxon>
        <taxon>Mammalia</taxon>
        <taxon>Eutheria</taxon>
        <taxon>Euarchontoglires</taxon>
        <taxon>Primates</taxon>
        <taxon>Haplorrhini</taxon>
        <taxon>Platyrrhini</taxon>
        <taxon>Cebidae</taxon>
        <taxon>Cebinae</taxon>
        <taxon>Cebus</taxon>
    </lineage>
</organism>
<feature type="compositionally biased region" description="Gly residues" evidence="5">
    <location>
        <begin position="258"/>
        <end position="269"/>
    </location>
</feature>
<reference evidence="6" key="1">
    <citation type="submission" date="2025-08" db="UniProtKB">
        <authorList>
            <consortium name="Ensembl"/>
        </authorList>
    </citation>
    <scope>IDENTIFICATION</scope>
</reference>
<dbReference type="GO" id="GO:0043197">
    <property type="term" value="C:dendritic spine"/>
    <property type="evidence" value="ECO:0007669"/>
    <property type="project" value="TreeGrafter"/>
</dbReference>
<name>A0A2K5S634_CEBIM</name>
<feature type="compositionally biased region" description="Low complexity" evidence="5">
    <location>
        <begin position="274"/>
        <end position="294"/>
    </location>
</feature>
<evidence type="ECO:0000256" key="2">
    <source>
        <dbReference type="ARBA" id="ARBA00022490"/>
    </source>
</evidence>
<feature type="coiled-coil region" evidence="4">
    <location>
        <begin position="321"/>
        <end position="381"/>
    </location>
</feature>
<protein>
    <submittedName>
        <fullName evidence="6">Leucine zipper tumor suppressor family member 3</fullName>
    </submittedName>
</protein>
<feature type="compositionally biased region" description="Basic and acidic residues" evidence="5">
    <location>
        <begin position="607"/>
        <end position="627"/>
    </location>
</feature>
<feature type="compositionally biased region" description="Low complexity" evidence="5">
    <location>
        <begin position="66"/>
        <end position="78"/>
    </location>
</feature>
<dbReference type="Pfam" id="PF06818">
    <property type="entry name" value="Fez1"/>
    <property type="match status" value="1"/>
</dbReference>
<evidence type="ECO:0000256" key="1">
    <source>
        <dbReference type="ARBA" id="ARBA00004496"/>
    </source>
</evidence>
<dbReference type="GO" id="GO:0005737">
    <property type="term" value="C:cytoplasm"/>
    <property type="evidence" value="ECO:0007669"/>
    <property type="project" value="UniProtKB-SubCell"/>
</dbReference>
<evidence type="ECO:0000256" key="4">
    <source>
        <dbReference type="SAM" id="Coils"/>
    </source>
</evidence>
<dbReference type="PANTHER" id="PTHR19354">
    <property type="entry name" value="ZIPPER PUTATIVE TUMOR SUPPRESSOR 2 HOMOLOG-LIKE PROTEIN-RELATED"/>
    <property type="match status" value="1"/>
</dbReference>
<feature type="region of interest" description="Disordered" evidence="5">
    <location>
        <begin position="251"/>
        <end position="317"/>
    </location>
</feature>
<accession>A0A2K5S634</accession>
<sequence length="627" mass="66561">MAKLETLPVRADPGRDPLLAFAPRPSELGPPDPRLAMGSVGSGVAHAQEFAMKSVGTRTGGGGSQGSFPGPRGSSSGASRERPGRYPSEDKALANSLYLNGELRGSDHTDVCGNVVGSSGGSSSSGGSDKAPPQYREPSHPPKLLATSGKLDQCSEPLVRPSAFKPVVPKNFHSMQNLCPPQTNGTPEGRQGPGGLKGGLDKCRTMTPAGGSGSSLSDSGRNSLTSLPTYSSSYSQHLAPLSASTSHINRIGTASYGSGSGGSSGGGSGYQDLGTSDSGRASSKSGSSSSMGRPGHLGSGEGGGGGLPFAACSPPSPSALIQELEERLWEKEQEVAALRRSLEQSEAAVAQQDKKQLQEEAARLMRQREELEDKVAACQKEQADFLPRMEETKWEVCQKAGEISLLKQQLKDSQADVSQKLSEIVGLRSQLREGRASLREKEEQLLSLRDSFSSKQASLELGEGELPAACIKPALTPVDPAEPQEALATCESDEAKMRRQAGVAAATSLVSVDGEAEAGGESGTRALRREVGRLQAELAAERRARERQGASFAEERRVWLEEKEKVIEYQKQLQLSYVEMYQRNQQLERRLRERGAAGGASTPTPQHGEEKKAWTPSRLERIESTEI</sequence>
<evidence type="ECO:0000313" key="7">
    <source>
        <dbReference type="Proteomes" id="UP000233040"/>
    </source>
</evidence>
<evidence type="ECO:0000256" key="5">
    <source>
        <dbReference type="SAM" id="MobiDB-lite"/>
    </source>
</evidence>
<feature type="region of interest" description="Disordered" evidence="5">
    <location>
        <begin position="1"/>
        <end position="153"/>
    </location>
</feature>
<keyword evidence="3 4" id="KW-0175">Coiled coil</keyword>
<evidence type="ECO:0000256" key="3">
    <source>
        <dbReference type="ARBA" id="ARBA00023054"/>
    </source>
</evidence>
<feature type="compositionally biased region" description="Gly residues" evidence="5">
    <location>
        <begin position="295"/>
        <end position="307"/>
    </location>
</feature>
<feature type="region of interest" description="Disordered" evidence="5">
    <location>
        <begin position="589"/>
        <end position="627"/>
    </location>
</feature>
<gene>
    <name evidence="6" type="primary">LZTS3</name>
</gene>
<dbReference type="Proteomes" id="UP000233040">
    <property type="component" value="Unassembled WGS sequence"/>
</dbReference>
<reference evidence="6" key="2">
    <citation type="submission" date="2025-09" db="UniProtKB">
        <authorList>
            <consortium name="Ensembl"/>
        </authorList>
    </citation>
    <scope>IDENTIFICATION</scope>
</reference>
<dbReference type="PANTHER" id="PTHR19354:SF6">
    <property type="entry name" value="ZIPPER PUTATIVE TUMOR SUPPRESSOR 3-RELATED"/>
    <property type="match status" value="1"/>
</dbReference>
<dbReference type="Ensembl" id="ENSCCAT00000053621.1">
    <property type="protein sequence ID" value="ENSCCAP00000035841.1"/>
    <property type="gene ID" value="ENSCCAG00000035824.1"/>
</dbReference>
<comment type="subcellular location">
    <subcellularLocation>
        <location evidence="1">Cytoplasm</location>
    </subcellularLocation>
</comment>
<dbReference type="AlphaFoldDB" id="A0A2K5S634"/>
<keyword evidence="7" id="KW-1185">Reference proteome</keyword>
<evidence type="ECO:0000313" key="6">
    <source>
        <dbReference type="Ensembl" id="ENSCCAP00000035841.1"/>
    </source>
</evidence>
<feature type="compositionally biased region" description="Polar residues" evidence="5">
    <location>
        <begin position="173"/>
        <end position="186"/>
    </location>
</feature>
<keyword evidence="2" id="KW-0963">Cytoplasm</keyword>
<feature type="compositionally biased region" description="Basic and acidic residues" evidence="5">
    <location>
        <begin position="79"/>
        <end position="92"/>
    </location>
</feature>
<feature type="compositionally biased region" description="Low complexity" evidence="5">
    <location>
        <begin position="214"/>
        <end position="235"/>
    </location>
</feature>
<proteinExistence type="predicted"/>
<dbReference type="GeneTree" id="ENSGT00940000154078"/>
<dbReference type="GO" id="GO:0061001">
    <property type="term" value="P:regulation of dendritic spine morphogenesis"/>
    <property type="evidence" value="ECO:0007669"/>
    <property type="project" value="TreeGrafter"/>
</dbReference>